<name>A0A158QM68_HAEPC</name>
<evidence type="ECO:0000313" key="4">
    <source>
        <dbReference type="WBParaSite" id="HPLM_0000778801-mRNA-1"/>
    </source>
</evidence>
<dbReference type="WBParaSite" id="HPLM_0000778801-mRNA-1">
    <property type="protein sequence ID" value="HPLM_0000778801-mRNA-1"/>
    <property type="gene ID" value="HPLM_0000778801"/>
</dbReference>
<keyword evidence="1" id="KW-1133">Transmembrane helix</keyword>
<keyword evidence="3" id="KW-1185">Reference proteome</keyword>
<dbReference type="EMBL" id="UZAF01016727">
    <property type="protein sequence ID" value="VDO32967.1"/>
    <property type="molecule type" value="Genomic_DNA"/>
</dbReference>
<sequence length="70" mass="8057">MDALSNIGISGKTEPSHTFINSFFDDDFAFLFNLFHFFLSASSSFLTFLIFIVLYSKENSIRTLLNIKHK</sequence>
<reference evidence="4" key="1">
    <citation type="submission" date="2016-04" db="UniProtKB">
        <authorList>
            <consortium name="WormBaseParasite"/>
        </authorList>
    </citation>
    <scope>IDENTIFICATION</scope>
</reference>
<protein>
    <submittedName>
        <fullName evidence="4">7TM_GPCR_Srx domain-containing protein</fullName>
    </submittedName>
</protein>
<dbReference type="Proteomes" id="UP000268014">
    <property type="component" value="Unassembled WGS sequence"/>
</dbReference>
<keyword evidence="1" id="KW-0472">Membrane</keyword>
<evidence type="ECO:0000256" key="1">
    <source>
        <dbReference type="SAM" id="Phobius"/>
    </source>
</evidence>
<gene>
    <name evidence="2" type="ORF">HPLM_LOCUS7780</name>
</gene>
<keyword evidence="1" id="KW-0812">Transmembrane</keyword>
<feature type="transmembrane region" description="Helical" evidence="1">
    <location>
        <begin position="34"/>
        <end position="55"/>
    </location>
</feature>
<organism evidence="4">
    <name type="scientific">Haemonchus placei</name>
    <name type="common">Barber's pole worm</name>
    <dbReference type="NCBI Taxonomy" id="6290"/>
    <lineage>
        <taxon>Eukaryota</taxon>
        <taxon>Metazoa</taxon>
        <taxon>Ecdysozoa</taxon>
        <taxon>Nematoda</taxon>
        <taxon>Chromadorea</taxon>
        <taxon>Rhabditida</taxon>
        <taxon>Rhabditina</taxon>
        <taxon>Rhabditomorpha</taxon>
        <taxon>Strongyloidea</taxon>
        <taxon>Trichostrongylidae</taxon>
        <taxon>Haemonchus</taxon>
    </lineage>
</organism>
<proteinExistence type="predicted"/>
<dbReference type="AlphaFoldDB" id="A0A158QM68"/>
<evidence type="ECO:0000313" key="3">
    <source>
        <dbReference type="Proteomes" id="UP000268014"/>
    </source>
</evidence>
<reference evidence="2 3" key="2">
    <citation type="submission" date="2018-11" db="EMBL/GenBank/DDBJ databases">
        <authorList>
            <consortium name="Pathogen Informatics"/>
        </authorList>
    </citation>
    <scope>NUCLEOTIDE SEQUENCE [LARGE SCALE GENOMIC DNA]</scope>
    <source>
        <strain evidence="2 3">MHpl1</strain>
    </source>
</reference>
<accession>A0A158QM68</accession>
<evidence type="ECO:0000313" key="2">
    <source>
        <dbReference type="EMBL" id="VDO32967.1"/>
    </source>
</evidence>